<evidence type="ECO:0000256" key="2">
    <source>
        <dbReference type="ARBA" id="ARBA00022801"/>
    </source>
</evidence>
<name>A0ABW6K5F9_9BACI</name>
<dbReference type="Gene3D" id="3.50.80.20">
    <property type="entry name" value="D-Ala-D-Ala carboxypeptidase C, peptidase S13"/>
    <property type="match status" value="1"/>
</dbReference>
<dbReference type="PANTHER" id="PTHR30023:SF0">
    <property type="entry name" value="PENICILLIN-SENSITIVE CARBOXYPEPTIDASE A"/>
    <property type="match status" value="1"/>
</dbReference>
<proteinExistence type="inferred from homology"/>
<comment type="caution">
    <text evidence="3">The sequence shown here is derived from an EMBL/GenBank/DDBJ whole genome shotgun (WGS) entry which is preliminary data.</text>
</comment>
<dbReference type="InterPro" id="IPR000667">
    <property type="entry name" value="Peptidase_S13"/>
</dbReference>
<evidence type="ECO:0000313" key="3">
    <source>
        <dbReference type="EMBL" id="MFE8699402.1"/>
    </source>
</evidence>
<dbReference type="InterPro" id="IPR012338">
    <property type="entry name" value="Beta-lactam/transpept-like"/>
</dbReference>
<dbReference type="GO" id="GO:0009002">
    <property type="term" value="F:serine-type D-Ala-D-Ala carboxypeptidase activity"/>
    <property type="evidence" value="ECO:0007669"/>
    <property type="project" value="UniProtKB-EC"/>
</dbReference>
<evidence type="ECO:0000256" key="1">
    <source>
        <dbReference type="ARBA" id="ARBA00006096"/>
    </source>
</evidence>
<comment type="similarity">
    <text evidence="1">Belongs to the peptidase S13 family.</text>
</comment>
<reference evidence="3 4" key="1">
    <citation type="submission" date="2024-08" db="EMBL/GenBank/DDBJ databases">
        <title>Two novel Cytobacillus novel species.</title>
        <authorList>
            <person name="Liu G."/>
        </authorList>
    </citation>
    <scope>NUCLEOTIDE SEQUENCE [LARGE SCALE GENOMIC DNA]</scope>
    <source>
        <strain evidence="3 4">FJAT-54145</strain>
    </source>
</reference>
<dbReference type="NCBIfam" id="TIGR00666">
    <property type="entry name" value="PBP4"/>
    <property type="match status" value="1"/>
</dbReference>
<dbReference type="PANTHER" id="PTHR30023">
    <property type="entry name" value="D-ALANYL-D-ALANINE CARBOXYPEPTIDASE"/>
    <property type="match status" value="1"/>
</dbReference>
<dbReference type="RefSeq" id="WP_389357570.1">
    <property type="nucleotide sequence ID" value="NZ_JBIACK010000001.1"/>
</dbReference>
<protein>
    <submittedName>
        <fullName evidence="3">D-alanyl-D-alanine carboxypeptidase/D-alanyl-D-alanine-endopeptidase</fullName>
        <ecNumber evidence="3">3.4.16.4</ecNumber>
    </submittedName>
</protein>
<gene>
    <name evidence="3" type="primary">dacB</name>
    <name evidence="3" type="ORF">ACFYKX_02065</name>
</gene>
<dbReference type="EC" id="3.4.16.4" evidence="3"/>
<evidence type="ECO:0000313" key="4">
    <source>
        <dbReference type="Proteomes" id="UP001601059"/>
    </source>
</evidence>
<organism evidence="3 4">
    <name type="scientific">Cytobacillus spartinae</name>
    <dbReference type="NCBI Taxonomy" id="3299023"/>
    <lineage>
        <taxon>Bacteria</taxon>
        <taxon>Bacillati</taxon>
        <taxon>Bacillota</taxon>
        <taxon>Bacilli</taxon>
        <taxon>Bacillales</taxon>
        <taxon>Bacillaceae</taxon>
        <taxon>Cytobacillus</taxon>
    </lineage>
</organism>
<keyword evidence="3" id="KW-0121">Carboxypeptidase</keyword>
<keyword evidence="4" id="KW-1185">Reference proteome</keyword>
<dbReference type="Gene3D" id="3.40.710.10">
    <property type="entry name" value="DD-peptidase/beta-lactamase superfamily"/>
    <property type="match status" value="2"/>
</dbReference>
<dbReference type="SUPFAM" id="SSF56601">
    <property type="entry name" value="beta-lactamase/transpeptidase-like"/>
    <property type="match status" value="1"/>
</dbReference>
<dbReference type="PRINTS" id="PR00922">
    <property type="entry name" value="DADACBPTASE3"/>
</dbReference>
<dbReference type="EMBL" id="JBIACK010000001">
    <property type="protein sequence ID" value="MFE8699402.1"/>
    <property type="molecule type" value="Genomic_DNA"/>
</dbReference>
<accession>A0ABW6K5F9</accession>
<dbReference type="Pfam" id="PF02113">
    <property type="entry name" value="Peptidase_S13"/>
    <property type="match status" value="1"/>
</dbReference>
<keyword evidence="2 3" id="KW-0378">Hydrolase</keyword>
<sequence>MIPYTRVKAPEVLATNDRGTLEEQISHILNHDPNLHGSISGISIRSANTGEILYEHNGEIRLRPASNMKILTAAGSLSVLGKDYTFSTEVLSNGKIRGNTLAGDLFLKGKGDPTLLISDFDKMAKDLKESGLKLIVGDLIGDDSWYDDIRYSSDLIWSDEHTYYGAQVSALTASPNEDYDAGTVIVEVSPGRKVNDKASITITPNNEYVSVVNTSKTVEHGENQDITITRDHGNNTIRIEGTIPLKNGYEKDWISVWEPTDYALDLFRHALEEQGIKIAGKVERGMTPSDATLLTSHQSMPLSELLIPFMKLSNNGHAETLIKEMGKKVADEGSWEKGLETLNTELAKYGVNPDTMILRDGSGISHVSLIPANEISKLLYTIQQKDWFDEFLYSLPVAGVKDRMVGGTLRNRMKTELLAGNVQAKTGTISTVSSLSGYVKTKNGKTLIFSILLNNLMDDSKGRAVEDQIVEILANT</sequence>
<dbReference type="Proteomes" id="UP001601059">
    <property type="component" value="Unassembled WGS sequence"/>
</dbReference>
<keyword evidence="3" id="KW-0645">Protease</keyword>